<dbReference type="InterPro" id="IPR012966">
    <property type="entry name" value="AHD"/>
</dbReference>
<feature type="compositionally biased region" description="Polar residues" evidence="1">
    <location>
        <begin position="258"/>
        <end position="273"/>
    </location>
</feature>
<feature type="region of interest" description="Disordered" evidence="1">
    <location>
        <begin position="621"/>
        <end position="766"/>
    </location>
</feature>
<evidence type="ECO:0000256" key="1">
    <source>
        <dbReference type="SAM" id="MobiDB-lite"/>
    </source>
</evidence>
<protein>
    <recommendedName>
        <fullName evidence="2">Anillin homology domain-containing protein</fullName>
    </recommendedName>
</protein>
<dbReference type="AlphaFoldDB" id="A0AAV8V8Y2"/>
<accession>A0AAV8V8Y2</accession>
<comment type="caution">
    <text evidence="3">The sequence shown here is derived from an EMBL/GenBank/DDBJ whole genome shotgun (WGS) entry which is preliminary data.</text>
</comment>
<dbReference type="Proteomes" id="UP001159042">
    <property type="component" value="Unassembled WGS sequence"/>
</dbReference>
<dbReference type="GO" id="GO:0031106">
    <property type="term" value="P:septin ring organization"/>
    <property type="evidence" value="ECO:0007669"/>
    <property type="project" value="TreeGrafter"/>
</dbReference>
<dbReference type="GO" id="GO:0000915">
    <property type="term" value="P:actomyosin contractile ring assembly"/>
    <property type="evidence" value="ECO:0007669"/>
    <property type="project" value="TreeGrafter"/>
</dbReference>
<feature type="region of interest" description="Disordered" evidence="1">
    <location>
        <begin position="135"/>
        <end position="215"/>
    </location>
</feature>
<proteinExistence type="predicted"/>
<feature type="compositionally biased region" description="Polar residues" evidence="1">
    <location>
        <begin position="61"/>
        <end position="71"/>
    </location>
</feature>
<dbReference type="Pfam" id="PF08174">
    <property type="entry name" value="Anillin"/>
    <property type="match status" value="1"/>
</dbReference>
<gene>
    <name evidence="3" type="ORF">NQ315_012338</name>
</gene>
<dbReference type="GO" id="GO:0000281">
    <property type="term" value="P:mitotic cytokinesis"/>
    <property type="evidence" value="ECO:0007669"/>
    <property type="project" value="TreeGrafter"/>
</dbReference>
<reference evidence="3 4" key="1">
    <citation type="journal article" date="2023" name="Insect Mol. Biol.">
        <title>Genome sequencing provides insights into the evolution of gene families encoding plant cell wall-degrading enzymes in longhorned beetles.</title>
        <authorList>
            <person name="Shin N.R."/>
            <person name="Okamura Y."/>
            <person name="Kirsch R."/>
            <person name="Pauchet Y."/>
        </authorList>
    </citation>
    <scope>NUCLEOTIDE SEQUENCE [LARGE SCALE GENOMIC DNA]</scope>
    <source>
        <strain evidence="3">EAD_L_NR</strain>
    </source>
</reference>
<dbReference type="InterPro" id="IPR051364">
    <property type="entry name" value="Cytokinesis/Rho-signaling"/>
</dbReference>
<feature type="compositionally biased region" description="Polar residues" evidence="1">
    <location>
        <begin position="644"/>
        <end position="654"/>
    </location>
</feature>
<organism evidence="3 4">
    <name type="scientific">Exocentrus adspersus</name>
    <dbReference type="NCBI Taxonomy" id="1586481"/>
    <lineage>
        <taxon>Eukaryota</taxon>
        <taxon>Metazoa</taxon>
        <taxon>Ecdysozoa</taxon>
        <taxon>Arthropoda</taxon>
        <taxon>Hexapoda</taxon>
        <taxon>Insecta</taxon>
        <taxon>Pterygota</taxon>
        <taxon>Neoptera</taxon>
        <taxon>Endopterygota</taxon>
        <taxon>Coleoptera</taxon>
        <taxon>Polyphaga</taxon>
        <taxon>Cucujiformia</taxon>
        <taxon>Chrysomeloidea</taxon>
        <taxon>Cerambycidae</taxon>
        <taxon>Lamiinae</taxon>
        <taxon>Acanthocinini</taxon>
        <taxon>Exocentrus</taxon>
    </lineage>
</organism>
<feature type="compositionally biased region" description="Polar residues" evidence="1">
    <location>
        <begin position="79"/>
        <end position="95"/>
    </location>
</feature>
<feature type="region of interest" description="Disordered" evidence="1">
    <location>
        <begin position="509"/>
        <end position="561"/>
    </location>
</feature>
<dbReference type="EMBL" id="JANEYG010000286">
    <property type="protein sequence ID" value="KAJ8910491.1"/>
    <property type="molecule type" value="Genomic_DNA"/>
</dbReference>
<feature type="region of interest" description="Disordered" evidence="1">
    <location>
        <begin position="19"/>
        <end position="107"/>
    </location>
</feature>
<keyword evidence="4" id="KW-1185">Reference proteome</keyword>
<sequence length="1078" mass="118801">MDAFTEKILARARERQRMLEGYPAGDKAPLRENNADLKATSEPNLRNVKETVNPKEAVSDSALNKVSSACDTTKENKPETSVNKFTRQNSTTRVSSELPGSPQPLSKTLNIQRDNFNMEIKLTSADNVRVEVEIEDQSDHSDAGSSLSEGSLRDESKSKLKRLGRLYAGGEDADISSPIHRTEGRFHEREDKEASVAANDPAKKTPASKCGSGLSKLADLAKTINEWEDDMHPNPSVEMKQASTPRRAWKAPAPQPPTTGASKTSPLKPSQKSKAPDPPTPTKGVLNKNVTAAKEKVATSPRKSITEQKLEKEELPKQLKWDQNVLESLVSYCAGKNSCVTLNCHCYLQESQGFTRTTSSTRLIYSYDSSEQCPSTQVKTAQTSYIAKTVEEAKPDAIPEEEECNDEKTPSRTKFVKEKASPCPKSPSKTQRTPQIATKAAMFESSPTKTKDPALLSVSERKALFEKNRGAALVPKAPIGLSAPVKVETTMKASCTKIITDENIKPSSILNKQKEAGKKQSPSKKTPVQKPAQVVEMVEKSPSKIGKYTAPRPPPVAATEQRKSIAAIQAGGIASKMAALLENKSTISQEQIEHSIKEQRQKEMDMLLNRFQRNKATRDAIEEVAEDDSEDEIDATEETAMIQKDSTAIVTQTAKPGEKRKSGGKPYSKGDSPVVTSVLEDVKRIKVSPPKAGRLYPNLSDIEATTETETENNTRSPSPDKNSSFEDSRDSDDPNTSFGREILQAVCSNQTPQKRPIFDESTASDVSSILDDMDNYLGEISDEDNSAGPTPPNTVDASTLFNYKNYSPNVNTPKTRFQSPVKIITSPKRNIDVPTHVVEGDSVLPLTHTVSFYRKQQSQVQTPVRQLTRQPLIEESPEETPTDDKTVEKKLRELQDEVNKQQNIISQTSQALNLCNSTLEFSGSTEQVEAERVLLVATHRRQAALHELQRLKIEKTLRPQGLHAQNIPLEKGSLTISNIVLPLKQKYVKALAAAGGKGHHVVCLAKCLEQVVPTKLVSTIITNAKNPDADLYIPGSITLDNIYSDFTVTFEVYLLQAQEEYLPHEIKYHINSKKSNKL</sequence>
<name>A0AAV8V8Y2_9CUCU</name>
<feature type="compositionally biased region" description="Basic and acidic residues" evidence="1">
    <location>
        <begin position="723"/>
        <end position="732"/>
    </location>
</feature>
<feature type="region of interest" description="Disordered" evidence="1">
    <location>
        <begin position="403"/>
        <end position="435"/>
    </location>
</feature>
<dbReference type="GO" id="GO:0005826">
    <property type="term" value="C:actomyosin contractile ring"/>
    <property type="evidence" value="ECO:0007669"/>
    <property type="project" value="TreeGrafter"/>
</dbReference>
<feature type="region of interest" description="Disordered" evidence="1">
    <location>
        <begin position="863"/>
        <end position="886"/>
    </location>
</feature>
<feature type="compositionally biased region" description="Basic and acidic residues" evidence="1">
    <location>
        <begin position="180"/>
        <end position="194"/>
    </location>
</feature>
<feature type="domain" description="Anillin homology" evidence="2">
    <location>
        <begin position="971"/>
        <end position="1074"/>
    </location>
</feature>
<feature type="compositionally biased region" description="Acidic residues" evidence="1">
    <location>
        <begin position="622"/>
        <end position="637"/>
    </location>
</feature>
<dbReference type="PANTHER" id="PTHR21538:SF23">
    <property type="entry name" value="ANILLIN"/>
    <property type="match status" value="1"/>
</dbReference>
<feature type="compositionally biased region" description="Basic and acidic residues" evidence="1">
    <location>
        <begin position="304"/>
        <end position="314"/>
    </location>
</feature>
<evidence type="ECO:0000313" key="3">
    <source>
        <dbReference type="EMBL" id="KAJ8910491.1"/>
    </source>
</evidence>
<evidence type="ECO:0000259" key="2">
    <source>
        <dbReference type="Pfam" id="PF08174"/>
    </source>
</evidence>
<feature type="region of interest" description="Disordered" evidence="1">
    <location>
        <begin position="227"/>
        <end position="314"/>
    </location>
</feature>
<evidence type="ECO:0000313" key="4">
    <source>
        <dbReference type="Proteomes" id="UP001159042"/>
    </source>
</evidence>
<feature type="compositionally biased region" description="Basic and acidic residues" evidence="1">
    <location>
        <begin position="406"/>
        <end position="420"/>
    </location>
</feature>
<dbReference type="PANTHER" id="PTHR21538">
    <property type="entry name" value="ANILLIN/RHOTEKIN RTKN"/>
    <property type="match status" value="1"/>
</dbReference>